<proteinExistence type="predicted"/>
<dbReference type="EMBL" id="UINC01004344">
    <property type="protein sequence ID" value="SVA13630.1"/>
    <property type="molecule type" value="Genomic_DNA"/>
</dbReference>
<organism evidence="1">
    <name type="scientific">marine metagenome</name>
    <dbReference type="NCBI Taxonomy" id="408172"/>
    <lineage>
        <taxon>unclassified sequences</taxon>
        <taxon>metagenomes</taxon>
        <taxon>ecological metagenomes</taxon>
    </lineage>
</organism>
<sequence length="53" mass="6289">MKHNSCTSNDIYSKPIKLKQIDVEILKKEKKLALLWPLFFILRGKPQQPYECI</sequence>
<accession>A0A381TBZ3</accession>
<reference evidence="1" key="1">
    <citation type="submission" date="2018-05" db="EMBL/GenBank/DDBJ databases">
        <authorList>
            <person name="Lanie J.A."/>
            <person name="Ng W.-L."/>
            <person name="Kazmierczak K.M."/>
            <person name="Andrzejewski T.M."/>
            <person name="Davidsen T.M."/>
            <person name="Wayne K.J."/>
            <person name="Tettelin H."/>
            <person name="Glass J.I."/>
            <person name="Rusch D."/>
            <person name="Podicherti R."/>
            <person name="Tsui H.-C.T."/>
            <person name="Winkler M.E."/>
        </authorList>
    </citation>
    <scope>NUCLEOTIDE SEQUENCE</scope>
</reference>
<dbReference type="AlphaFoldDB" id="A0A381TBZ3"/>
<gene>
    <name evidence="1" type="ORF">METZ01_LOCUS66484</name>
</gene>
<protein>
    <submittedName>
        <fullName evidence="1">Uncharacterized protein</fullName>
    </submittedName>
</protein>
<evidence type="ECO:0000313" key="1">
    <source>
        <dbReference type="EMBL" id="SVA13630.1"/>
    </source>
</evidence>
<name>A0A381TBZ3_9ZZZZ</name>